<reference evidence="2 3" key="1">
    <citation type="submission" date="2019-06" db="EMBL/GenBank/DDBJ databases">
        <title>Whole genome shotgun sequence of Streptomyces spinoverrucosus NBRC 14228.</title>
        <authorList>
            <person name="Hosoyama A."/>
            <person name="Uohara A."/>
            <person name="Ohji S."/>
            <person name="Ichikawa N."/>
        </authorList>
    </citation>
    <scope>NUCLEOTIDE SEQUENCE [LARGE SCALE GENOMIC DNA]</scope>
    <source>
        <strain evidence="2 3">NBRC 14228</strain>
    </source>
</reference>
<dbReference type="Gene3D" id="3.40.50.12500">
    <property type="match status" value="1"/>
</dbReference>
<protein>
    <recommendedName>
        <fullName evidence="4">Arylsulfatase</fullName>
    </recommendedName>
</protein>
<dbReference type="Pfam" id="PF01177">
    <property type="entry name" value="Asp_Glu_race"/>
    <property type="match status" value="1"/>
</dbReference>
<dbReference type="Proteomes" id="UP000317881">
    <property type="component" value="Unassembled WGS sequence"/>
</dbReference>
<dbReference type="RefSeq" id="WP_141307029.1">
    <property type="nucleotide sequence ID" value="NZ_BJND01000004.1"/>
</dbReference>
<comment type="caution">
    <text evidence="2">The sequence shown here is derived from an EMBL/GenBank/DDBJ whole genome shotgun (WGS) entry which is preliminary data.</text>
</comment>
<dbReference type="InterPro" id="IPR053714">
    <property type="entry name" value="Iso_Racemase_Enz_sf"/>
</dbReference>
<evidence type="ECO:0000313" key="3">
    <source>
        <dbReference type="Proteomes" id="UP000317881"/>
    </source>
</evidence>
<sequence>MLALLHTSPLHVPVFDALRDEDHPGLELRHLVHEDLLTRAGQDGPESVADDVRAVLDQAVADGAQAVLCTCSSIGGVAEAAAAGAGVPVLRVDRPMAAAAVAAGPRIVVLATVASTLAPTVQLVEEEARRAGRPASVRTLLVEDAWTHFTAGDLREYARLVAAAADTISDADAIILAQASMTPAQQLTSTAIPVLSSPRPGLAAGARATE</sequence>
<dbReference type="AlphaFoldDB" id="A0A4Y3VCZ0"/>
<evidence type="ECO:0008006" key="4">
    <source>
        <dbReference type="Google" id="ProtNLM"/>
    </source>
</evidence>
<dbReference type="EMBL" id="BJND01000004">
    <property type="protein sequence ID" value="GEC02846.1"/>
    <property type="molecule type" value="Genomic_DNA"/>
</dbReference>
<dbReference type="GO" id="GO:0047661">
    <property type="term" value="F:amino-acid racemase activity"/>
    <property type="evidence" value="ECO:0007669"/>
    <property type="project" value="InterPro"/>
</dbReference>
<dbReference type="OrthoDB" id="978447at2"/>
<accession>A0A4Y3VCZ0</accession>
<gene>
    <name evidence="2" type="ORF">SSP24_05010</name>
</gene>
<proteinExistence type="inferred from homology"/>
<name>A0A4Y3VCZ0_9ACTN</name>
<evidence type="ECO:0000256" key="1">
    <source>
        <dbReference type="ARBA" id="ARBA00038414"/>
    </source>
</evidence>
<comment type="similarity">
    <text evidence="1">Belongs to the HyuE racemase family.</text>
</comment>
<organism evidence="2 3">
    <name type="scientific">Streptomyces spinoverrucosus</name>
    <dbReference type="NCBI Taxonomy" id="284043"/>
    <lineage>
        <taxon>Bacteria</taxon>
        <taxon>Bacillati</taxon>
        <taxon>Actinomycetota</taxon>
        <taxon>Actinomycetes</taxon>
        <taxon>Kitasatosporales</taxon>
        <taxon>Streptomycetaceae</taxon>
        <taxon>Streptomyces</taxon>
    </lineage>
</organism>
<keyword evidence="3" id="KW-1185">Reference proteome</keyword>
<dbReference type="InterPro" id="IPR015942">
    <property type="entry name" value="Asp/Glu/hydantoin_racemase"/>
</dbReference>
<evidence type="ECO:0000313" key="2">
    <source>
        <dbReference type="EMBL" id="GEC02846.1"/>
    </source>
</evidence>